<proteinExistence type="predicted"/>
<evidence type="ECO:0000256" key="1">
    <source>
        <dbReference type="SAM" id="MobiDB-lite"/>
    </source>
</evidence>
<sequence>MPADGANRQRRSIKEDEGSCFTDHHMTGRSCVERHREVLERVGEAGPLSGIDIAVKKIECLM</sequence>
<evidence type="ECO:0000313" key="2">
    <source>
        <dbReference type="EMBL" id="PPL17177.1"/>
    </source>
</evidence>
<accession>A0A2P5TNQ3</accession>
<gene>
    <name evidence="2" type="ORF">UN63_06455</name>
</gene>
<name>A0A2P5TNQ3_9GAMM</name>
<feature type="region of interest" description="Disordered" evidence="1">
    <location>
        <begin position="1"/>
        <end position="20"/>
    </location>
</feature>
<dbReference type="EMBL" id="MPZM01000009">
    <property type="protein sequence ID" value="PPL17177.1"/>
    <property type="molecule type" value="Genomic_DNA"/>
</dbReference>
<evidence type="ECO:0000313" key="3">
    <source>
        <dbReference type="Proteomes" id="UP000242231"/>
    </source>
</evidence>
<protein>
    <submittedName>
        <fullName evidence="2">Uncharacterized protein</fullName>
    </submittedName>
</protein>
<organism evidence="2 3">
    <name type="scientific">Oceanisphaera arctica</name>
    <dbReference type="NCBI Taxonomy" id="641510"/>
    <lineage>
        <taxon>Bacteria</taxon>
        <taxon>Pseudomonadati</taxon>
        <taxon>Pseudomonadota</taxon>
        <taxon>Gammaproteobacteria</taxon>
        <taxon>Aeromonadales</taxon>
        <taxon>Aeromonadaceae</taxon>
        <taxon>Oceanisphaera</taxon>
    </lineage>
</organism>
<reference evidence="3" key="1">
    <citation type="submission" date="2016-11" db="EMBL/GenBank/DDBJ databases">
        <authorList>
            <person name="Sisinthy S."/>
            <person name="Ara S."/>
            <person name="Gundlapally S.R."/>
        </authorList>
    </citation>
    <scope>NUCLEOTIDE SEQUENCE [LARGE SCALE GENOMIC DNA]</scope>
    <source>
        <strain evidence="3">V1-41</strain>
    </source>
</reference>
<dbReference type="AlphaFoldDB" id="A0A2P5TNQ3"/>
<keyword evidence="3" id="KW-1185">Reference proteome</keyword>
<dbReference type="Proteomes" id="UP000242231">
    <property type="component" value="Unassembled WGS sequence"/>
</dbReference>
<comment type="caution">
    <text evidence="2">The sequence shown here is derived from an EMBL/GenBank/DDBJ whole genome shotgun (WGS) entry which is preliminary data.</text>
</comment>